<keyword evidence="2 3" id="KW-0802">TPR repeat</keyword>
<proteinExistence type="predicted"/>
<dbReference type="EMBL" id="LDRV01000078">
    <property type="protein sequence ID" value="KTS10162.1"/>
    <property type="molecule type" value="Genomic_DNA"/>
</dbReference>
<protein>
    <submittedName>
        <fullName evidence="4">Uncharacterized protein</fullName>
    </submittedName>
</protein>
<dbReference type="RefSeq" id="WP_058614498.1">
    <property type="nucleotide sequence ID" value="NZ_LDRV01000078.1"/>
</dbReference>
<reference evidence="4 5" key="1">
    <citation type="journal article" date="2016" name="Front. Microbiol.">
        <title>Genomic Resource of Rice Seed Associated Bacteria.</title>
        <authorList>
            <person name="Midha S."/>
            <person name="Bansal K."/>
            <person name="Sharma S."/>
            <person name="Kumar N."/>
            <person name="Patil P.P."/>
            <person name="Chaudhry V."/>
            <person name="Patil P.B."/>
        </authorList>
    </citation>
    <scope>NUCLEOTIDE SEQUENCE [LARGE SCALE GENOMIC DNA]</scope>
    <source>
        <strain evidence="4 5">RSA3</strain>
    </source>
</reference>
<dbReference type="InterPro" id="IPR019734">
    <property type="entry name" value="TPR_rpt"/>
</dbReference>
<evidence type="ECO:0000256" key="2">
    <source>
        <dbReference type="ARBA" id="ARBA00022803"/>
    </source>
</evidence>
<gene>
    <name evidence="4" type="ORF">RSA3_11925</name>
</gene>
<name>A0A147F5Y0_MICTE</name>
<dbReference type="PANTHER" id="PTHR45586">
    <property type="entry name" value="TPR REPEAT-CONTAINING PROTEIN PA4667"/>
    <property type="match status" value="1"/>
</dbReference>
<keyword evidence="1" id="KW-0677">Repeat</keyword>
<comment type="caution">
    <text evidence="4">The sequence shown here is derived from an EMBL/GenBank/DDBJ whole genome shotgun (WGS) entry which is preliminary data.</text>
</comment>
<dbReference type="AlphaFoldDB" id="A0A147F5Y0"/>
<dbReference type="PANTHER" id="PTHR45586:SF1">
    <property type="entry name" value="LIPOPOLYSACCHARIDE ASSEMBLY PROTEIN B"/>
    <property type="match status" value="1"/>
</dbReference>
<evidence type="ECO:0000313" key="4">
    <source>
        <dbReference type="EMBL" id="KTS10162.1"/>
    </source>
</evidence>
<dbReference type="SUPFAM" id="SSF48452">
    <property type="entry name" value="TPR-like"/>
    <property type="match status" value="1"/>
</dbReference>
<feature type="repeat" description="TPR" evidence="3">
    <location>
        <begin position="79"/>
        <end position="112"/>
    </location>
</feature>
<dbReference type="PROSITE" id="PS50005">
    <property type="entry name" value="TPR"/>
    <property type="match status" value="1"/>
</dbReference>
<organism evidence="4 5">
    <name type="scientific">Microbacterium testaceum</name>
    <name type="common">Aureobacterium testaceum</name>
    <name type="synonym">Brevibacterium testaceum</name>
    <dbReference type="NCBI Taxonomy" id="2033"/>
    <lineage>
        <taxon>Bacteria</taxon>
        <taxon>Bacillati</taxon>
        <taxon>Actinomycetota</taxon>
        <taxon>Actinomycetes</taxon>
        <taxon>Micrococcales</taxon>
        <taxon>Microbacteriaceae</taxon>
        <taxon>Microbacterium</taxon>
    </lineage>
</organism>
<dbReference type="InterPro" id="IPR011990">
    <property type="entry name" value="TPR-like_helical_dom_sf"/>
</dbReference>
<dbReference type="Proteomes" id="UP000072189">
    <property type="component" value="Unassembled WGS sequence"/>
</dbReference>
<evidence type="ECO:0000313" key="5">
    <source>
        <dbReference type="Proteomes" id="UP000072189"/>
    </source>
</evidence>
<dbReference type="Gene3D" id="1.25.40.10">
    <property type="entry name" value="Tetratricopeptide repeat domain"/>
    <property type="match status" value="1"/>
</dbReference>
<sequence length="187" mass="20751">MLQPSDRRIEDLSFADLERLAELMYEEGNFQAAATYMQHAVKLPQADSSTHFNLGQALFGVEQYEAAAYAFSGAIPKIADAYVNRGLSWEMIGDTGAARRDYRSALSINIRDVDALVNIGTLDLMEERVCSAEIFLRWAAVIDPRCNWQLSDVFIHYGDLDQAAKLLEIAVAAGEERAATSLTELRA</sequence>
<evidence type="ECO:0000256" key="3">
    <source>
        <dbReference type="PROSITE-ProRule" id="PRU00339"/>
    </source>
</evidence>
<dbReference type="InterPro" id="IPR051012">
    <property type="entry name" value="CellSynth/LPSAsmb/PSIAsmb"/>
</dbReference>
<accession>A0A147F5Y0</accession>
<evidence type="ECO:0000256" key="1">
    <source>
        <dbReference type="ARBA" id="ARBA00022737"/>
    </source>
</evidence>
<dbReference type="PATRIC" id="fig|2033.7.peg.3172"/>